<dbReference type="NCBIfam" id="TIGR04192">
    <property type="entry name" value="GRASP_w_spasm"/>
    <property type="match status" value="1"/>
</dbReference>
<organism evidence="1 2">
    <name type="scientific">Kordia aestuariivivens</name>
    <dbReference type="NCBI Taxonomy" id="2759037"/>
    <lineage>
        <taxon>Bacteria</taxon>
        <taxon>Pseudomonadati</taxon>
        <taxon>Bacteroidota</taxon>
        <taxon>Flavobacteriia</taxon>
        <taxon>Flavobacteriales</taxon>
        <taxon>Flavobacteriaceae</taxon>
        <taxon>Kordia</taxon>
    </lineage>
</organism>
<keyword evidence="2" id="KW-1185">Reference proteome</keyword>
<comment type="caution">
    <text evidence="1">The sequence shown here is derived from an EMBL/GenBank/DDBJ whole genome shotgun (WGS) entry which is preliminary data.</text>
</comment>
<evidence type="ECO:0000313" key="2">
    <source>
        <dbReference type="Proteomes" id="UP000619238"/>
    </source>
</evidence>
<dbReference type="Gene3D" id="3.30.470.20">
    <property type="entry name" value="ATP-grasp fold, B domain"/>
    <property type="match status" value="1"/>
</dbReference>
<dbReference type="Proteomes" id="UP000619238">
    <property type="component" value="Unassembled WGS sequence"/>
</dbReference>
<reference evidence="1 2" key="1">
    <citation type="submission" date="2020-07" db="EMBL/GenBank/DDBJ databases">
        <title>Description of Kordia aestuariivivens sp. nov., isolated from a tidal flat.</title>
        <authorList>
            <person name="Park S."/>
            <person name="Yoon J.-H."/>
        </authorList>
    </citation>
    <scope>NUCLEOTIDE SEQUENCE [LARGE SCALE GENOMIC DNA]</scope>
    <source>
        <strain evidence="1 2">YSTF-M3</strain>
    </source>
</reference>
<evidence type="ECO:0000313" key="1">
    <source>
        <dbReference type="EMBL" id="MBC8753775.1"/>
    </source>
</evidence>
<protein>
    <submittedName>
        <fullName evidence="1">Grasp-with-spasm system ATP-grasp peptide maturase</fullName>
    </submittedName>
</protein>
<dbReference type="InterPro" id="IPR026455">
    <property type="entry name" value="GRASP_w_spasm"/>
</dbReference>
<proteinExistence type="predicted"/>
<accession>A0ABR7Q5D1</accession>
<dbReference type="EMBL" id="JACGWS010000002">
    <property type="protein sequence ID" value="MBC8753775.1"/>
    <property type="molecule type" value="Genomic_DNA"/>
</dbReference>
<gene>
    <name evidence="1" type="primary">gwsG</name>
    <name evidence="1" type="ORF">H2O64_03780</name>
</gene>
<dbReference type="SUPFAM" id="SSF56059">
    <property type="entry name" value="Glutathione synthetase ATP-binding domain-like"/>
    <property type="match status" value="1"/>
</dbReference>
<sequence>MILIKSNGDDYSTTQVVKWLKHSNADFLRLNDTTFLKDLKVIGNAIEFAHDGNTISLGNVSKYWYRRGRWDTFSRRKLRNVNDKTFHGYLNYFSKEAERDITNTIENSLADRSLNQYQTSSNINKLAVLEACKTLNITTPKTLITNSKAVLKEFIITHTEIITKAVNNLDPNIKGDVFADLMTKKITLENIDILPDSFNVSLFQNLVAKEFEIRTFFLVDTFYSMAIFSQNDDKTKVDFRNYNMKSPNRCVPYQLPTSLETKLRALLEKFKLNSASLDIIYTTENEYSFLEINPIGQYDMVSKPCNYFLDEKIANYLTS</sequence>
<name>A0ABR7Q5D1_9FLAO</name>
<dbReference type="RefSeq" id="WP_187560814.1">
    <property type="nucleotide sequence ID" value="NZ_JACGWS010000002.1"/>
</dbReference>